<feature type="region of interest" description="Disordered" evidence="1">
    <location>
        <begin position="1"/>
        <end position="29"/>
    </location>
</feature>
<proteinExistence type="predicted"/>
<comment type="caution">
    <text evidence="3">The sequence shown here is derived from an EMBL/GenBank/DDBJ whole genome shotgun (WGS) entry which is preliminary data.</text>
</comment>
<gene>
    <name evidence="3" type="ORF">GU920_16410</name>
</gene>
<keyword evidence="4" id="KW-1185">Reference proteome</keyword>
<keyword evidence="2" id="KW-1133">Transmembrane helix</keyword>
<evidence type="ECO:0000313" key="4">
    <source>
        <dbReference type="Proteomes" id="UP001517376"/>
    </source>
</evidence>
<dbReference type="RefSeq" id="WP_161768205.1">
    <property type="nucleotide sequence ID" value="NZ_JAAATW010000004.1"/>
</dbReference>
<name>A0ABW9Y9D3_9RHOB</name>
<keyword evidence="2" id="KW-0472">Membrane</keyword>
<dbReference type="Proteomes" id="UP001517376">
    <property type="component" value="Unassembled WGS sequence"/>
</dbReference>
<feature type="transmembrane region" description="Helical" evidence="2">
    <location>
        <begin position="76"/>
        <end position="97"/>
    </location>
</feature>
<accession>A0ABW9Y9D3</accession>
<evidence type="ECO:0000256" key="1">
    <source>
        <dbReference type="SAM" id="MobiDB-lite"/>
    </source>
</evidence>
<sequence length="276" mass="28368">MPTEADKTPLDATDAVAGDEGATQNAATGDAVDQEIRRALDAAQAANEAAQDMADLSASHRAFAQAVMAGQKRNTLLAAGAAGGAAVALVLAGLVYFRSVEDLRIAAAVQTDAAKLLVEEVKQIDGIGDTVEAQQALMKEDLLATLELVKDEVRRAAMAAVTPEPEPEAGAMEAQMANAIRAGVKEDLDLLRDEILMALAEVDLGATENPEMVELLAGVRALVAAREAAGEAAGEAAAKPQDRPAARPASAPAAPAAPRPSRITPPPAEPNPFTYP</sequence>
<protein>
    <submittedName>
        <fullName evidence="3">Uncharacterized protein</fullName>
    </submittedName>
</protein>
<evidence type="ECO:0000256" key="2">
    <source>
        <dbReference type="SAM" id="Phobius"/>
    </source>
</evidence>
<dbReference type="EMBL" id="JAAATW010000004">
    <property type="protein sequence ID" value="NBE09128.1"/>
    <property type="molecule type" value="Genomic_DNA"/>
</dbReference>
<feature type="compositionally biased region" description="Pro residues" evidence="1">
    <location>
        <begin position="255"/>
        <end position="276"/>
    </location>
</feature>
<reference evidence="4" key="1">
    <citation type="submission" date="2020-01" db="EMBL/GenBank/DDBJ databases">
        <title>Sphingomonas sp. strain CSW-10.</title>
        <authorList>
            <person name="Chen W.-M."/>
        </authorList>
    </citation>
    <scope>NUCLEOTIDE SEQUENCE [LARGE SCALE GENOMIC DNA]</scope>
    <source>
        <strain evidence="4">CCP-1</strain>
    </source>
</reference>
<evidence type="ECO:0000313" key="3">
    <source>
        <dbReference type="EMBL" id="NBE09128.1"/>
    </source>
</evidence>
<feature type="region of interest" description="Disordered" evidence="1">
    <location>
        <begin position="230"/>
        <end position="276"/>
    </location>
</feature>
<keyword evidence="2" id="KW-0812">Transmembrane</keyword>
<organism evidence="3 4">
    <name type="scientific">Paragemmobacter ruber</name>
    <dbReference type="NCBI Taxonomy" id="1985673"/>
    <lineage>
        <taxon>Bacteria</taxon>
        <taxon>Pseudomonadati</taxon>
        <taxon>Pseudomonadota</taxon>
        <taxon>Alphaproteobacteria</taxon>
        <taxon>Rhodobacterales</taxon>
        <taxon>Paracoccaceae</taxon>
        <taxon>Paragemmobacter</taxon>
    </lineage>
</organism>